<dbReference type="InterPro" id="IPR001611">
    <property type="entry name" value="Leu-rich_rpt"/>
</dbReference>
<dbReference type="InterPro" id="IPR025875">
    <property type="entry name" value="Leu-rich_rpt_4"/>
</dbReference>
<gene>
    <name evidence="4" type="ORF">HINF_LOCUS24030</name>
    <name evidence="5" type="ORF">HINF_LOCUS51703</name>
</gene>
<dbReference type="SMART" id="SM00365">
    <property type="entry name" value="LRR_SD22"/>
    <property type="match status" value="9"/>
</dbReference>
<evidence type="ECO:0000313" key="6">
    <source>
        <dbReference type="Proteomes" id="UP001642409"/>
    </source>
</evidence>
<accession>A0AA86TZW6</accession>
<proteinExistence type="predicted"/>
<keyword evidence="2" id="KW-0677">Repeat</keyword>
<dbReference type="AlphaFoldDB" id="A0AA86TZW6"/>
<evidence type="ECO:0000256" key="3">
    <source>
        <dbReference type="SAM" id="Coils"/>
    </source>
</evidence>
<dbReference type="EMBL" id="CAXDID020000254">
    <property type="protein sequence ID" value="CAL6065154.1"/>
    <property type="molecule type" value="Genomic_DNA"/>
</dbReference>
<dbReference type="Pfam" id="PF12799">
    <property type="entry name" value="LRR_4"/>
    <property type="match status" value="2"/>
</dbReference>
<keyword evidence="1" id="KW-0433">Leucine-rich repeat</keyword>
<sequence>MIQNIQNQDYDEQMTSKFEGKIKDYNLEIGNSEREDPDIKNLRFIEQLNISRLKIYSNNPAAIKLQSKTIKELTLKLPVFRSGQDQALNLNVNDLELENIEALFLDGNRLENNQLYNIDKFKKLHTLNVSYNNVDLTHIHNVANLTQLYMQGCDLKNIDQISSLGNLQDLDLSENTQIDISPLYKVDSLDLDVSNCNLKQIVQISSLVNLKDLNIGQNDIMDMSPLIKIKNLTKLCMCECGLLNIDNIQQLVKLEDLDLRSNRNIILTPLYNFKSLTKLSIQDCNLKQIDGIGTLTKLEVLDISFNQLQNIDAIGLLTNLKELDASFNNKIDLTPLKNLIGLQKLFLICCGLTQLSALKPLIYLQFLFLHQNQNVDIIEIQHLKSLTHLNLMNCNLVSICALRPLENLKQLYIAFNKIVYLDAHLNGFKKLEQLSVNSNRINTSLLNHRILNNIKQENFDISHQTEPSMNELCEANKIKRMEDPIIQLKEIQNKRNTFKTTLNNLEQKIKALNSNANSNHIQFTSSVVQLFQSNQAVSQ</sequence>
<feature type="coiled-coil region" evidence="3">
    <location>
        <begin position="488"/>
        <end position="522"/>
    </location>
</feature>
<dbReference type="PROSITE" id="PS51450">
    <property type="entry name" value="LRR"/>
    <property type="match status" value="2"/>
</dbReference>
<dbReference type="InterPro" id="IPR050836">
    <property type="entry name" value="SDS22/Internalin_LRR"/>
</dbReference>
<keyword evidence="3" id="KW-0175">Coiled coil</keyword>
<dbReference type="PANTHER" id="PTHR46652:SF3">
    <property type="entry name" value="LEUCINE-RICH REPEAT-CONTAINING PROTEIN 9"/>
    <property type="match status" value="1"/>
</dbReference>
<dbReference type="Gene3D" id="3.80.10.10">
    <property type="entry name" value="Ribonuclease Inhibitor"/>
    <property type="match status" value="2"/>
</dbReference>
<evidence type="ECO:0000313" key="4">
    <source>
        <dbReference type="EMBL" id="CAI9936385.1"/>
    </source>
</evidence>
<dbReference type="EMBL" id="CATOUU010000636">
    <property type="protein sequence ID" value="CAI9936385.1"/>
    <property type="molecule type" value="Genomic_DNA"/>
</dbReference>
<evidence type="ECO:0000256" key="2">
    <source>
        <dbReference type="ARBA" id="ARBA00022737"/>
    </source>
</evidence>
<organism evidence="4">
    <name type="scientific">Hexamita inflata</name>
    <dbReference type="NCBI Taxonomy" id="28002"/>
    <lineage>
        <taxon>Eukaryota</taxon>
        <taxon>Metamonada</taxon>
        <taxon>Diplomonadida</taxon>
        <taxon>Hexamitidae</taxon>
        <taxon>Hexamitinae</taxon>
        <taxon>Hexamita</taxon>
    </lineage>
</organism>
<dbReference type="InterPro" id="IPR032675">
    <property type="entry name" value="LRR_dom_sf"/>
</dbReference>
<dbReference type="Proteomes" id="UP001642409">
    <property type="component" value="Unassembled WGS sequence"/>
</dbReference>
<name>A0AA86TZW6_9EUKA</name>
<keyword evidence="6" id="KW-1185">Reference proteome</keyword>
<evidence type="ECO:0000313" key="5">
    <source>
        <dbReference type="EMBL" id="CAL6065154.1"/>
    </source>
</evidence>
<dbReference type="SUPFAM" id="SSF52058">
    <property type="entry name" value="L domain-like"/>
    <property type="match status" value="2"/>
</dbReference>
<reference evidence="4" key="1">
    <citation type="submission" date="2023-06" db="EMBL/GenBank/DDBJ databases">
        <authorList>
            <person name="Kurt Z."/>
        </authorList>
    </citation>
    <scope>NUCLEOTIDE SEQUENCE</scope>
</reference>
<evidence type="ECO:0000256" key="1">
    <source>
        <dbReference type="ARBA" id="ARBA00022614"/>
    </source>
</evidence>
<protein>
    <submittedName>
        <fullName evidence="4">Leucine-rich repeat domain-containing protein</fullName>
    </submittedName>
    <submittedName>
        <fullName evidence="5">Leucine-rich_repeat domain-containing protein</fullName>
    </submittedName>
</protein>
<reference evidence="5 6" key="2">
    <citation type="submission" date="2024-07" db="EMBL/GenBank/DDBJ databases">
        <authorList>
            <person name="Akdeniz Z."/>
        </authorList>
    </citation>
    <scope>NUCLEOTIDE SEQUENCE [LARGE SCALE GENOMIC DNA]</scope>
</reference>
<dbReference type="PANTHER" id="PTHR46652">
    <property type="entry name" value="LEUCINE-RICH REPEAT AND IQ DOMAIN-CONTAINING PROTEIN 1-RELATED"/>
    <property type="match status" value="1"/>
</dbReference>
<comment type="caution">
    <text evidence="4">The sequence shown here is derived from an EMBL/GenBank/DDBJ whole genome shotgun (WGS) entry which is preliminary data.</text>
</comment>